<dbReference type="OrthoDB" id="558403at2759"/>
<dbReference type="AlphaFoldDB" id="A0A0D2K794"/>
<protein>
    <submittedName>
        <fullName evidence="1">Uncharacterized protein</fullName>
    </submittedName>
</protein>
<dbReference type="RefSeq" id="XP_013905152.1">
    <property type="nucleotide sequence ID" value="XM_014049698.1"/>
</dbReference>
<dbReference type="EMBL" id="KK100410">
    <property type="protein sequence ID" value="KIZ06133.1"/>
    <property type="molecule type" value="Genomic_DNA"/>
</dbReference>
<dbReference type="KEGG" id="mng:MNEG_1818"/>
<sequence>MGEAHCVGHSGKAAAAAAATAAATAQRRRHRVQLAAAAGLLLLLLAASDLASQLPRLDSSGGRETIPGRVAALFRPREASAAARLAERRRKEQQMTAWRPPHDRRVAFVHKSADPITLRGLRAAQLAKQQVEAAGGWYVFVYSLYPSSLPEGTGLPASERQRMTLNALRDALGDESVVVIGREQVVAALGEGVLGAYKRLLTKQMRQKKWAWSTNDVVDITWHEQYGAALPSWAEQVWSVELDVAWTGNIVDALLMTVNTTNADWVAYETEPSTRRWFWHTCHNWLERGQEWKSYRHAARYSRRLLRAIAAEMRRGRVQCDELTAPSICMLSPEWCVVDAGWQPGHPAAGWDPRTGEDLYRWDALITPEQWDAVLRASPAGSSKLYHKIKW</sequence>
<dbReference type="GeneID" id="25734696"/>
<dbReference type="Proteomes" id="UP000054498">
    <property type="component" value="Unassembled WGS sequence"/>
</dbReference>
<proteinExistence type="predicted"/>
<reference evidence="1 2" key="1">
    <citation type="journal article" date="2013" name="BMC Genomics">
        <title>Reconstruction of the lipid metabolism for the microalga Monoraphidium neglectum from its genome sequence reveals characteristics suitable for biofuel production.</title>
        <authorList>
            <person name="Bogen C."/>
            <person name="Al-Dilaimi A."/>
            <person name="Albersmeier A."/>
            <person name="Wichmann J."/>
            <person name="Grundmann M."/>
            <person name="Rupp O."/>
            <person name="Lauersen K.J."/>
            <person name="Blifernez-Klassen O."/>
            <person name="Kalinowski J."/>
            <person name="Goesmann A."/>
            <person name="Mussgnug J.H."/>
            <person name="Kruse O."/>
        </authorList>
    </citation>
    <scope>NUCLEOTIDE SEQUENCE [LARGE SCALE GENOMIC DNA]</scope>
    <source>
        <strain evidence="1 2">SAG 48.87</strain>
    </source>
</reference>
<name>A0A0D2K794_9CHLO</name>
<evidence type="ECO:0000313" key="2">
    <source>
        <dbReference type="Proteomes" id="UP000054498"/>
    </source>
</evidence>
<evidence type="ECO:0000313" key="1">
    <source>
        <dbReference type="EMBL" id="KIZ06133.1"/>
    </source>
</evidence>
<accession>A0A0D2K794</accession>
<keyword evidence="2" id="KW-1185">Reference proteome</keyword>
<gene>
    <name evidence="1" type="ORF">MNEG_1818</name>
</gene>
<organism evidence="1 2">
    <name type="scientific">Monoraphidium neglectum</name>
    <dbReference type="NCBI Taxonomy" id="145388"/>
    <lineage>
        <taxon>Eukaryota</taxon>
        <taxon>Viridiplantae</taxon>
        <taxon>Chlorophyta</taxon>
        <taxon>core chlorophytes</taxon>
        <taxon>Chlorophyceae</taxon>
        <taxon>CS clade</taxon>
        <taxon>Sphaeropleales</taxon>
        <taxon>Selenastraceae</taxon>
        <taxon>Monoraphidium</taxon>
    </lineage>
</organism>